<accession>W9YS22</accession>
<dbReference type="GeneID" id="19169869"/>
<dbReference type="HOGENOM" id="CLU_006918_0_0_1"/>
<reference evidence="6 7" key="1">
    <citation type="submission" date="2013-03" db="EMBL/GenBank/DDBJ databases">
        <title>The Genome Sequence of Capronia epimyces CBS 606.96.</title>
        <authorList>
            <consortium name="The Broad Institute Genomics Platform"/>
            <person name="Cuomo C."/>
            <person name="de Hoog S."/>
            <person name="Gorbushina A."/>
            <person name="Walker B."/>
            <person name="Young S.K."/>
            <person name="Zeng Q."/>
            <person name="Gargeya S."/>
            <person name="Fitzgerald M."/>
            <person name="Haas B."/>
            <person name="Abouelleil A."/>
            <person name="Allen A.W."/>
            <person name="Alvarado L."/>
            <person name="Arachchi H.M."/>
            <person name="Berlin A.M."/>
            <person name="Chapman S.B."/>
            <person name="Gainer-Dewar J."/>
            <person name="Goldberg J."/>
            <person name="Griggs A."/>
            <person name="Gujja S."/>
            <person name="Hansen M."/>
            <person name="Howarth C."/>
            <person name="Imamovic A."/>
            <person name="Ireland A."/>
            <person name="Larimer J."/>
            <person name="McCowan C."/>
            <person name="Murphy C."/>
            <person name="Pearson M."/>
            <person name="Poon T.W."/>
            <person name="Priest M."/>
            <person name="Roberts A."/>
            <person name="Saif S."/>
            <person name="Shea T."/>
            <person name="Sisk P."/>
            <person name="Sykes S."/>
            <person name="Wortman J."/>
            <person name="Nusbaum C."/>
            <person name="Birren B."/>
        </authorList>
    </citation>
    <scope>NUCLEOTIDE SEQUENCE [LARGE SCALE GENOMIC DNA]</scope>
    <source>
        <strain evidence="6 7">CBS 606.96</strain>
    </source>
</reference>
<dbReference type="EMBL" id="AMGY01000004">
    <property type="protein sequence ID" value="EXJ85084.1"/>
    <property type="molecule type" value="Genomic_DNA"/>
</dbReference>
<feature type="domain" description="Tag1-like fourth Ig-like" evidence="4">
    <location>
        <begin position="551"/>
        <end position="659"/>
    </location>
</feature>
<dbReference type="Pfam" id="PF26150">
    <property type="entry name" value="LEA-2_4"/>
    <property type="match status" value="1"/>
</dbReference>
<feature type="domain" description="Tag1-like fifth Ig-like" evidence="5">
    <location>
        <begin position="672"/>
        <end position="774"/>
    </location>
</feature>
<evidence type="ECO:0000256" key="2">
    <source>
        <dbReference type="SAM" id="Phobius"/>
    </source>
</evidence>
<dbReference type="PANTHER" id="PTHR35895:SF3">
    <property type="entry name" value="PRE-RRNA PROCESSING PROTEIN"/>
    <property type="match status" value="1"/>
</dbReference>
<evidence type="ECO:0000256" key="1">
    <source>
        <dbReference type="SAM" id="MobiDB-lite"/>
    </source>
</evidence>
<dbReference type="GO" id="GO:0000329">
    <property type="term" value="C:fungal-type vacuole membrane"/>
    <property type="evidence" value="ECO:0007669"/>
    <property type="project" value="InterPro"/>
</dbReference>
<dbReference type="OrthoDB" id="5596576at2759"/>
<dbReference type="SUPFAM" id="SSF117070">
    <property type="entry name" value="LEA14-like"/>
    <property type="match status" value="1"/>
</dbReference>
<dbReference type="Pfam" id="PF26174">
    <property type="entry name" value="LEA-2_1"/>
    <property type="match status" value="1"/>
</dbReference>
<feature type="region of interest" description="Disordered" evidence="1">
    <location>
        <begin position="1"/>
        <end position="51"/>
    </location>
</feature>
<dbReference type="eggNOG" id="ENOG502QZVV">
    <property type="taxonomic scope" value="Eukaryota"/>
</dbReference>
<keyword evidence="2" id="KW-1133">Transmembrane helix</keyword>
<comment type="caution">
    <text evidence="6">The sequence shown here is derived from an EMBL/GenBank/DDBJ whole genome shotgun (WGS) entry which is preliminary data.</text>
</comment>
<protein>
    <recommendedName>
        <fullName evidence="8">Pre-rRNA processing protein</fullName>
    </recommendedName>
</protein>
<dbReference type="Pfam" id="PF22786">
    <property type="entry name" value="Tag1_C"/>
    <property type="match status" value="1"/>
</dbReference>
<evidence type="ECO:0000313" key="7">
    <source>
        <dbReference type="Proteomes" id="UP000019478"/>
    </source>
</evidence>
<dbReference type="InterPro" id="IPR059065">
    <property type="entry name" value="Ig_Tag1-like_4th"/>
</dbReference>
<organism evidence="6 7">
    <name type="scientific">Capronia epimyces CBS 606.96</name>
    <dbReference type="NCBI Taxonomy" id="1182542"/>
    <lineage>
        <taxon>Eukaryota</taxon>
        <taxon>Fungi</taxon>
        <taxon>Dikarya</taxon>
        <taxon>Ascomycota</taxon>
        <taxon>Pezizomycotina</taxon>
        <taxon>Eurotiomycetes</taxon>
        <taxon>Chaetothyriomycetidae</taxon>
        <taxon>Chaetothyriales</taxon>
        <taxon>Herpotrichiellaceae</taxon>
        <taxon>Capronia</taxon>
    </lineage>
</organism>
<sequence>MSSRQPSPQSSERSPLLSRPEDDSTTGYNDQPDDETTRSVAGSTESVEGQKQKQKRWPTIIALSILCIAAVVACLGFALPSAVEEYAKQSVVFEPTNLSIDSFTSLGIRARVQGTFYLDASRVRNKPTRDLGRFGTWIAREVESGEGHVKVFLPEYDNVLLGTATLPPVKVNIRNRHYNRVDVLADLEPGDVDGIRRVAKDFMDGKLKAITAKVVATVPIRSGLIRLGDQTVAQFLQFEGHDVPAVPDFDVQRVRFAEYGLPGHPEGLKAMAVVSVMNDFPLKFDVPTLAFEVLLPDCQDDYLLIAAARTDPIHILPKQNITAGVTALVRQLPTSLTEICPDSKTSPLDSFIAAYLSGSKTTVYIRGGEQDENTPQWIGRLLRETTIPFSLPGHPFDNLIKNFSLGDVHFSLPDPLSETQPKISAVVKVLVGLPPDMNVNLDVDRVRADADVFYKGDLLGRLDLRKWQSANATKVDHNLLVQSIVKDAPLEIKDQSVFAKVVQDLVFGSGAALSVHASVDVNTLTALGEFVVRKIPAQGDIFVKPLAGDFQVPEIKGMEVVDTSETSLTLQAKVNVTNPTEYSVTIPYCNVSLWVNHTRVGYAWLSADVVPGPNEITARASWEVGEVGREWLSQYISGYNTTLTVRSHADSIPNFPDPRVEMTVPTPKMFGHQFLKETTMHLLSSTATFVLVSPFAMYVTSIAAAAYFNGTEIGTITWEYPFAIVPGENLTPKLPVDWNSNALGTIRDALGGSLKVDARADVGVRIGQWHERIWYEGRGLGAKIRL</sequence>
<proteinExistence type="predicted"/>
<dbReference type="InterPro" id="IPR055011">
    <property type="entry name" value="Tag1_C"/>
</dbReference>
<evidence type="ECO:0000259" key="4">
    <source>
        <dbReference type="Pfam" id="PF26150"/>
    </source>
</evidence>
<feature type="domain" description="Tag1 C-terminal" evidence="3">
    <location>
        <begin position="437"/>
        <end position="544"/>
    </location>
</feature>
<evidence type="ECO:0000259" key="5">
    <source>
        <dbReference type="Pfam" id="PF26153"/>
    </source>
</evidence>
<keyword evidence="7" id="KW-1185">Reference proteome</keyword>
<dbReference type="PANTHER" id="PTHR35895">
    <property type="entry name" value="CHROMOSOME 16, WHOLE GENOME SHOTGUN SEQUENCE"/>
    <property type="match status" value="1"/>
</dbReference>
<feature type="transmembrane region" description="Helical" evidence="2">
    <location>
        <begin position="60"/>
        <end position="79"/>
    </location>
</feature>
<dbReference type="Proteomes" id="UP000019478">
    <property type="component" value="Unassembled WGS sequence"/>
</dbReference>
<feature type="compositionally biased region" description="Low complexity" evidence="1">
    <location>
        <begin position="1"/>
        <end position="18"/>
    </location>
</feature>
<feature type="compositionally biased region" description="Polar residues" evidence="1">
    <location>
        <begin position="38"/>
        <end position="49"/>
    </location>
</feature>
<dbReference type="Pfam" id="PF26153">
    <property type="entry name" value="LEA-2L_5"/>
    <property type="match status" value="1"/>
</dbReference>
<gene>
    <name evidence="6" type="ORF">A1O3_05759</name>
</gene>
<dbReference type="InterPro" id="IPR046368">
    <property type="entry name" value="Tag1"/>
</dbReference>
<evidence type="ECO:0000313" key="6">
    <source>
        <dbReference type="EMBL" id="EXJ85084.1"/>
    </source>
</evidence>
<keyword evidence="2" id="KW-0472">Membrane</keyword>
<keyword evidence="2" id="KW-0812">Transmembrane</keyword>
<name>W9YS22_9EURO</name>
<evidence type="ECO:0008006" key="8">
    <source>
        <dbReference type="Google" id="ProtNLM"/>
    </source>
</evidence>
<dbReference type="RefSeq" id="XP_007734069.1">
    <property type="nucleotide sequence ID" value="XM_007735879.1"/>
</dbReference>
<dbReference type="AlphaFoldDB" id="W9YS22"/>
<dbReference type="InterPro" id="IPR059066">
    <property type="entry name" value="Ig_Tag1-like_5th"/>
</dbReference>
<evidence type="ECO:0000259" key="3">
    <source>
        <dbReference type="Pfam" id="PF22786"/>
    </source>
</evidence>